<evidence type="ECO:0000256" key="1">
    <source>
        <dbReference type="SAM" id="SignalP"/>
    </source>
</evidence>
<dbReference type="CDD" id="cd14789">
    <property type="entry name" value="Tiki"/>
    <property type="match status" value="1"/>
</dbReference>
<dbReference type="InterPro" id="IPR002816">
    <property type="entry name" value="TraB/PrgY/GumN_fam"/>
</dbReference>
<reference evidence="2 3" key="1">
    <citation type="submission" date="2018-08" db="EMBL/GenBank/DDBJ databases">
        <title>Lysinibacillus sp. YLB-03 draft genome sequence.</title>
        <authorList>
            <person name="Yu L."/>
        </authorList>
    </citation>
    <scope>NUCLEOTIDE SEQUENCE [LARGE SCALE GENOMIC DNA]</scope>
    <source>
        <strain evidence="2 3">YLB-03</strain>
    </source>
</reference>
<gene>
    <name evidence="2" type="ORF">D1B33_03715</name>
</gene>
<dbReference type="Proteomes" id="UP000265692">
    <property type="component" value="Unassembled WGS sequence"/>
</dbReference>
<feature type="chain" id="PRO_5038413887" evidence="1">
    <location>
        <begin position="26"/>
        <end position="448"/>
    </location>
</feature>
<comment type="caution">
    <text evidence="2">The sequence shown here is derived from an EMBL/GenBank/DDBJ whole genome shotgun (WGS) entry which is preliminary data.</text>
</comment>
<keyword evidence="3" id="KW-1185">Reference proteome</keyword>
<dbReference type="Pfam" id="PF01963">
    <property type="entry name" value="TraB_PrgY_gumN"/>
    <property type="match status" value="1"/>
</dbReference>
<name>A0A396SF56_9BACL</name>
<proteinExistence type="predicted"/>
<dbReference type="OrthoDB" id="357294at2"/>
<protein>
    <submittedName>
        <fullName evidence="2">TraB/GumN family protein</fullName>
    </submittedName>
</protein>
<dbReference type="PANTHER" id="PTHR40590">
    <property type="entry name" value="CYTOPLASMIC PROTEIN-RELATED"/>
    <property type="match status" value="1"/>
</dbReference>
<accession>A0A396SF56</accession>
<keyword evidence="1" id="KW-0732">Signal</keyword>
<organism evidence="2 3">
    <name type="scientific">Ureibacillus yapensis</name>
    <dbReference type="NCBI Taxonomy" id="2304605"/>
    <lineage>
        <taxon>Bacteria</taxon>
        <taxon>Bacillati</taxon>
        <taxon>Bacillota</taxon>
        <taxon>Bacilli</taxon>
        <taxon>Bacillales</taxon>
        <taxon>Caryophanaceae</taxon>
        <taxon>Ureibacillus</taxon>
    </lineage>
</organism>
<sequence length="448" mass="50366">MKGMFKHLTASMLGFVLILTSVVPAIRAEESAPDVSAWAIETLNEGEKYGIYPIEWYYDGFRSDITAKKADELIRLTEKKIAALQLPENKKYRPIANKKGTTRGDIVNRLYDIVARYDLSVGNNAVAYMKERNILKGSTKGLQLGKKSTTENAVVLAIRFIQDTYHLAEQGSKGVAWTVEDEDTLVYLLGSIHLGTPELYPFNKKLLTAFEESDALLVEANILDPEGLDYYAQKALYTDGTTLKDHVSAETFAKIEKVAKLYNMPMEQLVKQKPWLLSSAFSMLGVDETFGLSSEEMAMHGIDMYFLLSALLKDKTIIELEGTKAQVDMFEALTPKAQEQSLVEVIDSILEPPAESVGPSMQDWFDSWKKGEVSAFAESLKQMEGEPSEYNRMLFGKRDLDMAQKIQSILKEEEGTYFVVVGAGHFLVDQNIRYHLEKAGYSVEPFYQ</sequence>
<evidence type="ECO:0000313" key="2">
    <source>
        <dbReference type="EMBL" id="RHW39964.1"/>
    </source>
</evidence>
<evidence type="ECO:0000313" key="3">
    <source>
        <dbReference type="Proteomes" id="UP000265692"/>
    </source>
</evidence>
<feature type="signal peptide" evidence="1">
    <location>
        <begin position="1"/>
        <end position="25"/>
    </location>
</feature>
<dbReference type="AlphaFoldDB" id="A0A396SF56"/>
<dbReference type="RefSeq" id="WP_118874974.1">
    <property type="nucleotide sequence ID" value="NZ_QWEI01000001.1"/>
</dbReference>
<dbReference type="InterPro" id="IPR047111">
    <property type="entry name" value="YbaP-like"/>
</dbReference>
<dbReference type="EMBL" id="QWEI01000001">
    <property type="protein sequence ID" value="RHW39964.1"/>
    <property type="molecule type" value="Genomic_DNA"/>
</dbReference>
<dbReference type="PANTHER" id="PTHR40590:SF1">
    <property type="entry name" value="CYTOPLASMIC PROTEIN"/>
    <property type="match status" value="1"/>
</dbReference>